<comment type="caution">
    <text evidence="5">The sequence shown here is derived from an EMBL/GenBank/DDBJ whole genome shotgun (WGS) entry which is preliminary data.</text>
</comment>
<comment type="similarity">
    <text evidence="2">Belongs to the bacterial solute-binding protein 5 family.</text>
</comment>
<accession>A0AAV5PEN8</accession>
<dbReference type="InterPro" id="IPR039424">
    <property type="entry name" value="SBP_5"/>
</dbReference>
<dbReference type="SUPFAM" id="SSF53850">
    <property type="entry name" value="Periplasmic binding protein-like II"/>
    <property type="match status" value="1"/>
</dbReference>
<gene>
    <name evidence="5" type="ORF">ME0900_14720</name>
</gene>
<keyword evidence="3" id="KW-0813">Transport</keyword>
<dbReference type="PANTHER" id="PTHR30290">
    <property type="entry name" value="PERIPLASMIC BINDING COMPONENT OF ABC TRANSPORTER"/>
    <property type="match status" value="1"/>
</dbReference>
<dbReference type="GO" id="GO:1904680">
    <property type="term" value="F:peptide transmembrane transporter activity"/>
    <property type="evidence" value="ECO:0007669"/>
    <property type="project" value="TreeGrafter"/>
</dbReference>
<proteinExistence type="inferred from homology"/>
<protein>
    <recommendedName>
        <fullName evidence="7">Peptide ABC transporter substrate-binding protein</fullName>
    </recommendedName>
</protein>
<dbReference type="Gene3D" id="3.40.190.10">
    <property type="entry name" value="Periplasmic binding protein-like II"/>
    <property type="match status" value="1"/>
</dbReference>
<evidence type="ECO:0000313" key="5">
    <source>
        <dbReference type="EMBL" id="GMB87099.1"/>
    </source>
</evidence>
<dbReference type="Gene3D" id="3.10.105.10">
    <property type="entry name" value="Dipeptide-binding Protein, Domain 3"/>
    <property type="match status" value="1"/>
</dbReference>
<evidence type="ECO:0000313" key="6">
    <source>
        <dbReference type="Proteomes" id="UP001165243"/>
    </source>
</evidence>
<name>A0AAV5PEN8_LACDE</name>
<evidence type="ECO:0008006" key="7">
    <source>
        <dbReference type="Google" id="ProtNLM"/>
    </source>
</evidence>
<sequence>MDSGNFEACVSGWNADFADPISFLDCMTSTNGYNSGKWSNKQYDQLIVKSKTVTSSSQRMQFLAKAENILMTDQGVTPLVQSGSAWMLNTKVKGLIYNGSYYFEYAYLQ</sequence>
<evidence type="ECO:0000256" key="2">
    <source>
        <dbReference type="ARBA" id="ARBA00005695"/>
    </source>
</evidence>
<dbReference type="EMBL" id="BSWK01000025">
    <property type="protein sequence ID" value="GMB87099.1"/>
    <property type="molecule type" value="Genomic_DNA"/>
</dbReference>
<evidence type="ECO:0000256" key="4">
    <source>
        <dbReference type="ARBA" id="ARBA00022729"/>
    </source>
</evidence>
<dbReference type="PANTHER" id="PTHR30290:SF10">
    <property type="entry name" value="PERIPLASMIC OLIGOPEPTIDE-BINDING PROTEIN-RELATED"/>
    <property type="match status" value="1"/>
</dbReference>
<dbReference type="Proteomes" id="UP001165243">
    <property type="component" value="Unassembled WGS sequence"/>
</dbReference>
<evidence type="ECO:0000256" key="1">
    <source>
        <dbReference type="ARBA" id="ARBA00004196"/>
    </source>
</evidence>
<comment type="subcellular location">
    <subcellularLocation>
        <location evidence="1">Cell envelope</location>
    </subcellularLocation>
</comment>
<keyword evidence="4" id="KW-0732">Signal</keyword>
<dbReference type="AlphaFoldDB" id="A0AAV5PEN8"/>
<reference evidence="5" key="1">
    <citation type="submission" date="2023-04" db="EMBL/GenBank/DDBJ databases">
        <title>Draft genome sequences of Lactobacillus delbrueckii subsp. bulgaricus ME-900 and ME-901 with improved acid tolerance.</title>
        <authorList>
            <person name="Ishida T."/>
            <person name="Yamamoto E."/>
            <person name="Koizumi A."/>
            <person name="Fujiwara S."/>
            <person name="Makino S."/>
            <person name="Kano H."/>
            <person name="Kimura K."/>
        </authorList>
    </citation>
    <scope>NUCLEOTIDE SEQUENCE</scope>
    <source>
        <strain evidence="5">ME-900</strain>
    </source>
</reference>
<dbReference type="GO" id="GO:0030313">
    <property type="term" value="C:cell envelope"/>
    <property type="evidence" value="ECO:0007669"/>
    <property type="project" value="UniProtKB-SubCell"/>
</dbReference>
<organism evidence="5 6">
    <name type="scientific">Lactobacillus delbrueckii subsp. bulgaricus</name>
    <dbReference type="NCBI Taxonomy" id="1585"/>
    <lineage>
        <taxon>Bacteria</taxon>
        <taxon>Bacillati</taxon>
        <taxon>Bacillota</taxon>
        <taxon>Bacilli</taxon>
        <taxon>Lactobacillales</taxon>
        <taxon>Lactobacillaceae</taxon>
        <taxon>Lactobacillus</taxon>
    </lineage>
</organism>
<evidence type="ECO:0000256" key="3">
    <source>
        <dbReference type="ARBA" id="ARBA00022448"/>
    </source>
</evidence>
<dbReference type="GO" id="GO:0015833">
    <property type="term" value="P:peptide transport"/>
    <property type="evidence" value="ECO:0007669"/>
    <property type="project" value="TreeGrafter"/>
</dbReference>